<feature type="domain" description="C2H2-type" evidence="11">
    <location>
        <begin position="299"/>
        <end position="326"/>
    </location>
</feature>
<name>A0ABM0GJR5_SACKO</name>
<sequence length="418" mass="47998">MIGKELMKRAIFQQGHAFALMTGCKIFIRIDDLDENNTSSHCYASRQLLNEYCHLGLKCDMKNHISVDGETGQPINNLCTKNSGDKYSYNHAESDTAGDYEPEDFELHDTDEYSVNDNDKGNSKVTEINNDLCYVKEEENTNYLCEQVSLNRFNDNASSDQVNLNRFNDNTSSIGVDGTHEVFTGENIVQMKDSDCVYGGGETLEIHIKHEGDTTNLTCKETKQMNEVNMDGFSNDIEQTYNNQDDISERNTSLDSFIEESQEIALGAMLLQCIHCNHTFDSKQQLDKHLVTKHSDRPYICHECGETFKKFANLKQHRNVHAGLKPFSCDVCGRKFARSSHLKGHRYTHENISPYKCEICNTFFTNSYNVKRHMLRHGGERPYQCSICCHTFYRRDQLLAHERSHVRKMKKQSVSLCH</sequence>
<dbReference type="Pfam" id="PF00096">
    <property type="entry name" value="zf-C2H2"/>
    <property type="match status" value="3"/>
</dbReference>
<dbReference type="RefSeq" id="XP_002731377.1">
    <property type="nucleotide sequence ID" value="XM_002731331.2"/>
</dbReference>
<dbReference type="PROSITE" id="PS00028">
    <property type="entry name" value="ZINC_FINGER_C2H2_1"/>
    <property type="match status" value="4"/>
</dbReference>
<dbReference type="PROSITE" id="PS51257">
    <property type="entry name" value="PROKAR_LIPOPROTEIN"/>
    <property type="match status" value="1"/>
</dbReference>
<keyword evidence="8" id="KW-0804">Transcription</keyword>
<dbReference type="PANTHER" id="PTHR46105">
    <property type="entry name" value="AGAP004733-PA"/>
    <property type="match status" value="1"/>
</dbReference>
<feature type="domain" description="C2H2-type" evidence="11">
    <location>
        <begin position="271"/>
        <end position="298"/>
    </location>
</feature>
<dbReference type="GeneID" id="100369405"/>
<evidence type="ECO:0000256" key="3">
    <source>
        <dbReference type="ARBA" id="ARBA00022737"/>
    </source>
</evidence>
<dbReference type="SUPFAM" id="SSF57667">
    <property type="entry name" value="beta-beta-alpha zinc fingers"/>
    <property type="match status" value="3"/>
</dbReference>
<comment type="subcellular location">
    <subcellularLocation>
        <location evidence="1">Nucleus</location>
    </subcellularLocation>
</comment>
<protein>
    <submittedName>
        <fullName evidence="13">Zinc finger protein 16-like</fullName>
    </submittedName>
</protein>
<keyword evidence="4 10" id="KW-0863">Zinc-finger</keyword>
<gene>
    <name evidence="13" type="primary">LOC100369405</name>
</gene>
<keyword evidence="12" id="KW-1185">Reference proteome</keyword>
<dbReference type="Proteomes" id="UP000694865">
    <property type="component" value="Unplaced"/>
</dbReference>
<proteinExistence type="predicted"/>
<dbReference type="InterPro" id="IPR013087">
    <property type="entry name" value="Znf_C2H2_type"/>
</dbReference>
<evidence type="ECO:0000256" key="1">
    <source>
        <dbReference type="ARBA" id="ARBA00004123"/>
    </source>
</evidence>
<evidence type="ECO:0000313" key="12">
    <source>
        <dbReference type="Proteomes" id="UP000694865"/>
    </source>
</evidence>
<keyword evidence="9" id="KW-0539">Nucleus</keyword>
<accession>A0ABM0GJR5</accession>
<feature type="domain" description="C2H2-type" evidence="11">
    <location>
        <begin position="327"/>
        <end position="354"/>
    </location>
</feature>
<dbReference type="InterPro" id="IPR036236">
    <property type="entry name" value="Znf_C2H2_sf"/>
</dbReference>
<dbReference type="Gene3D" id="3.30.160.60">
    <property type="entry name" value="Classic Zinc Finger"/>
    <property type="match status" value="4"/>
</dbReference>
<evidence type="ECO:0000256" key="2">
    <source>
        <dbReference type="ARBA" id="ARBA00022723"/>
    </source>
</evidence>
<evidence type="ECO:0000256" key="10">
    <source>
        <dbReference type="PROSITE-ProRule" id="PRU00042"/>
    </source>
</evidence>
<dbReference type="PANTHER" id="PTHR46105:SF5">
    <property type="entry name" value="ZINC FINGER AND BTB DOMAIN-CONTAINING PROTEIN 44 ISOFORM X1"/>
    <property type="match status" value="1"/>
</dbReference>
<reference evidence="13" key="1">
    <citation type="submission" date="2025-08" db="UniProtKB">
        <authorList>
            <consortium name="RefSeq"/>
        </authorList>
    </citation>
    <scope>IDENTIFICATION</scope>
    <source>
        <tissue evidence="13">Testes</tissue>
    </source>
</reference>
<feature type="domain" description="C2H2-type" evidence="11">
    <location>
        <begin position="355"/>
        <end position="382"/>
    </location>
</feature>
<evidence type="ECO:0000256" key="8">
    <source>
        <dbReference type="ARBA" id="ARBA00023163"/>
    </source>
</evidence>
<evidence type="ECO:0000259" key="11">
    <source>
        <dbReference type="PROSITE" id="PS50157"/>
    </source>
</evidence>
<evidence type="ECO:0000256" key="7">
    <source>
        <dbReference type="ARBA" id="ARBA00023125"/>
    </source>
</evidence>
<keyword evidence="3" id="KW-0677">Repeat</keyword>
<dbReference type="InterPro" id="IPR050457">
    <property type="entry name" value="ZnFinger_BTB_dom_contain"/>
</dbReference>
<evidence type="ECO:0000256" key="9">
    <source>
        <dbReference type="ARBA" id="ARBA00023242"/>
    </source>
</evidence>
<keyword evidence="2" id="KW-0479">Metal-binding</keyword>
<keyword evidence="7" id="KW-0238">DNA-binding</keyword>
<feature type="domain" description="C2H2-type" evidence="11">
    <location>
        <begin position="383"/>
        <end position="410"/>
    </location>
</feature>
<dbReference type="SMART" id="SM00355">
    <property type="entry name" value="ZnF_C2H2"/>
    <property type="match status" value="5"/>
</dbReference>
<keyword evidence="5" id="KW-0862">Zinc</keyword>
<dbReference type="PROSITE" id="PS50157">
    <property type="entry name" value="ZINC_FINGER_C2H2_2"/>
    <property type="match status" value="5"/>
</dbReference>
<evidence type="ECO:0000256" key="6">
    <source>
        <dbReference type="ARBA" id="ARBA00023015"/>
    </source>
</evidence>
<evidence type="ECO:0000256" key="5">
    <source>
        <dbReference type="ARBA" id="ARBA00022833"/>
    </source>
</evidence>
<dbReference type="Pfam" id="PF12874">
    <property type="entry name" value="zf-met"/>
    <property type="match status" value="1"/>
</dbReference>
<keyword evidence="6" id="KW-0805">Transcription regulation</keyword>
<evidence type="ECO:0000256" key="4">
    <source>
        <dbReference type="ARBA" id="ARBA00022771"/>
    </source>
</evidence>
<organism evidence="12 13">
    <name type="scientific">Saccoglossus kowalevskii</name>
    <name type="common">Acorn worm</name>
    <dbReference type="NCBI Taxonomy" id="10224"/>
    <lineage>
        <taxon>Eukaryota</taxon>
        <taxon>Metazoa</taxon>
        <taxon>Hemichordata</taxon>
        <taxon>Enteropneusta</taxon>
        <taxon>Harrimaniidae</taxon>
        <taxon>Saccoglossus</taxon>
    </lineage>
</organism>
<evidence type="ECO:0000313" key="13">
    <source>
        <dbReference type="RefSeq" id="XP_002731377.1"/>
    </source>
</evidence>